<proteinExistence type="predicted"/>
<feature type="region of interest" description="Disordered" evidence="1">
    <location>
        <begin position="1"/>
        <end position="27"/>
    </location>
</feature>
<evidence type="ECO:0000313" key="3">
    <source>
        <dbReference type="EMBL" id="WBP90326.1"/>
    </source>
</evidence>
<keyword evidence="2" id="KW-1133">Transmembrane helix</keyword>
<evidence type="ECO:0000313" key="4">
    <source>
        <dbReference type="Proteomes" id="UP001212821"/>
    </source>
</evidence>
<evidence type="ECO:0000256" key="1">
    <source>
        <dbReference type="SAM" id="MobiDB-lite"/>
    </source>
</evidence>
<feature type="compositionally biased region" description="Polar residues" evidence="1">
    <location>
        <begin position="118"/>
        <end position="133"/>
    </location>
</feature>
<dbReference type="RefSeq" id="WP_270149036.1">
    <property type="nucleotide sequence ID" value="NZ_CP115450.1"/>
</dbReference>
<name>A0ABY7QCR1_9ACTN</name>
<accession>A0ABY7QCR1</accession>
<dbReference type="Proteomes" id="UP001212821">
    <property type="component" value="Chromosome"/>
</dbReference>
<reference evidence="4" key="1">
    <citation type="submission" date="2022-12" db="EMBL/GenBank/DDBJ databases">
        <authorList>
            <person name="Mo P."/>
        </authorList>
    </citation>
    <scope>NUCLEOTIDE SEQUENCE [LARGE SCALE GENOMIC DNA]</scope>
    <source>
        <strain evidence="4">HUAS 3-15</strain>
    </source>
</reference>
<evidence type="ECO:0000256" key="2">
    <source>
        <dbReference type="SAM" id="Phobius"/>
    </source>
</evidence>
<protein>
    <submittedName>
        <fullName evidence="3">Peptidase</fullName>
    </submittedName>
</protein>
<keyword evidence="2" id="KW-0472">Membrane</keyword>
<keyword evidence="4" id="KW-1185">Reference proteome</keyword>
<gene>
    <name evidence="3" type="ORF">O1G21_33685</name>
</gene>
<feature type="region of interest" description="Disordered" evidence="1">
    <location>
        <begin position="116"/>
        <end position="142"/>
    </location>
</feature>
<feature type="transmembrane region" description="Helical" evidence="2">
    <location>
        <begin position="328"/>
        <end position="350"/>
    </location>
</feature>
<organism evidence="3 4">
    <name type="scientific">Kitasatospora cathayae</name>
    <dbReference type="NCBI Taxonomy" id="3004092"/>
    <lineage>
        <taxon>Bacteria</taxon>
        <taxon>Bacillati</taxon>
        <taxon>Actinomycetota</taxon>
        <taxon>Actinomycetes</taxon>
        <taxon>Kitasatosporales</taxon>
        <taxon>Streptomycetaceae</taxon>
        <taxon>Kitasatospora</taxon>
    </lineage>
</organism>
<dbReference type="EMBL" id="CP115450">
    <property type="protein sequence ID" value="WBP90326.1"/>
    <property type="molecule type" value="Genomic_DNA"/>
</dbReference>
<keyword evidence="2" id="KW-0812">Transmembrane</keyword>
<sequence>MLALAFGPSTAAAATQRETPPSAAEGSIGLKLLEAPRDREPDPRAHMYIVDHLAPGSVIHRRLQVTNTSDVDQHVDLYAGSAAVNGGAFTVEADRTPNELTTWVSVDDCVSDSDVSSETTGCGTQQAEGSTRPSTPPSAAVRDVPAHGTAVVRVTVRVPPKASAGERYAVLWAQVAGAAGPAANVRLVNRVGVRIYLDVGPGGEPPSDFQIEELTPARAPDGTPRVVAKVHNTGKRALDLTGSMSMTDGPGSLTAGPFTANLGTTLGVGETEPVTVPLDKQLPNGPWKVHLTLASGLIQRTVTATITFPNGSQTGMSVTPNGTESASMLPGIAVGVSAVALLVACGFRMARRWRAS</sequence>